<evidence type="ECO:0000256" key="6">
    <source>
        <dbReference type="ARBA" id="ARBA00023136"/>
    </source>
</evidence>
<sequence>MSDFALSLYLYEKSGSLYFYSYFSLFIVLPEILFSPIIGHYIDKSDKKRMMLIGHAGAGLASISILLLLQNGYENLYGYLGLVIISSIFNSLVFASFNVLLGDEVDKEDMNKIASLIQLGFGVVMILSPSIAAYLLDNQGIEAIFYIDIVTFSLALLIISFMSFLTTSLNKEDEELSFFKGVKQNYHYLKKDKLLWLSLILFAFIEFSMAQVTVLITPVILSISTKSTLGIVMSIAGVGMLFGNIILFFIKIKNYLYWINIFAILQALIFLLAILNVGVITIAFGAFLFMFFGALIGVLNYTYWQERVEQKRKGKIFGFRRSIIMFFIMLGYMASAPMSHLLQILLNHFPPLLDIIGSYLHPEIRLLFMINAFFIVIIVMAIKKKQNHNKI</sequence>
<comment type="subcellular location">
    <subcellularLocation>
        <location evidence="1">Cell membrane</location>
        <topology evidence="1">Multi-pass membrane protein</topology>
    </subcellularLocation>
</comment>
<dbReference type="PANTHER" id="PTHR43266">
    <property type="entry name" value="MACROLIDE-EFFLUX PROTEIN"/>
    <property type="match status" value="1"/>
</dbReference>
<feature type="transmembrane region" description="Helical" evidence="7">
    <location>
        <begin position="143"/>
        <end position="165"/>
    </location>
</feature>
<feature type="transmembrane region" description="Helical" evidence="7">
    <location>
        <begin position="323"/>
        <end position="344"/>
    </location>
</feature>
<keyword evidence="5 7" id="KW-1133">Transmembrane helix</keyword>
<proteinExistence type="predicted"/>
<feature type="transmembrane region" description="Helical" evidence="7">
    <location>
        <begin position="229"/>
        <end position="250"/>
    </location>
</feature>
<dbReference type="EMBL" id="FPHE01000009">
    <property type="protein sequence ID" value="SFV50674.1"/>
    <property type="molecule type" value="Genomic_DNA"/>
</dbReference>
<feature type="transmembrane region" description="Helical" evidence="7">
    <location>
        <begin position="194"/>
        <end position="223"/>
    </location>
</feature>
<dbReference type="CDD" id="cd06173">
    <property type="entry name" value="MFS_MefA_like"/>
    <property type="match status" value="1"/>
</dbReference>
<feature type="transmembrane region" description="Helical" evidence="7">
    <location>
        <begin position="281"/>
        <end position="303"/>
    </location>
</feature>
<protein>
    <submittedName>
        <fullName evidence="8">Macrolide-efflux protein</fullName>
    </submittedName>
</protein>
<dbReference type="GO" id="GO:0022857">
    <property type="term" value="F:transmembrane transporter activity"/>
    <property type="evidence" value="ECO:0007669"/>
    <property type="project" value="InterPro"/>
</dbReference>
<keyword evidence="3" id="KW-1003">Cell membrane</keyword>
<feature type="transmembrane region" description="Helical" evidence="7">
    <location>
        <begin position="76"/>
        <end position="101"/>
    </location>
</feature>
<evidence type="ECO:0000256" key="1">
    <source>
        <dbReference type="ARBA" id="ARBA00004651"/>
    </source>
</evidence>
<evidence type="ECO:0000256" key="2">
    <source>
        <dbReference type="ARBA" id="ARBA00022448"/>
    </source>
</evidence>
<dbReference type="InterPro" id="IPR011701">
    <property type="entry name" value="MFS"/>
</dbReference>
<dbReference type="InterPro" id="IPR036259">
    <property type="entry name" value="MFS_trans_sf"/>
</dbReference>
<accession>A0A1W1BAV1</accession>
<feature type="transmembrane region" description="Helical" evidence="7">
    <location>
        <begin position="50"/>
        <end position="70"/>
    </location>
</feature>
<gene>
    <name evidence="8" type="ORF">MNB_SV-12-153</name>
</gene>
<keyword evidence="4 7" id="KW-0812">Transmembrane</keyword>
<feature type="transmembrane region" description="Helical" evidence="7">
    <location>
        <begin position="113"/>
        <end position="137"/>
    </location>
</feature>
<reference evidence="8" key="1">
    <citation type="submission" date="2016-10" db="EMBL/GenBank/DDBJ databases">
        <authorList>
            <person name="de Groot N.N."/>
        </authorList>
    </citation>
    <scope>NUCLEOTIDE SEQUENCE</scope>
</reference>
<feature type="transmembrane region" description="Helical" evidence="7">
    <location>
        <begin position="257"/>
        <end position="275"/>
    </location>
</feature>
<evidence type="ECO:0000313" key="8">
    <source>
        <dbReference type="EMBL" id="SFV50674.1"/>
    </source>
</evidence>
<dbReference type="PANTHER" id="PTHR43266:SF2">
    <property type="entry name" value="MAJOR FACILITATOR SUPERFAMILY (MFS) PROFILE DOMAIN-CONTAINING PROTEIN"/>
    <property type="match status" value="1"/>
</dbReference>
<evidence type="ECO:0000256" key="4">
    <source>
        <dbReference type="ARBA" id="ARBA00022692"/>
    </source>
</evidence>
<dbReference type="AlphaFoldDB" id="A0A1W1BAV1"/>
<name>A0A1W1BAV1_9ZZZZ</name>
<dbReference type="Gene3D" id="1.20.1250.20">
    <property type="entry name" value="MFS general substrate transporter like domains"/>
    <property type="match status" value="1"/>
</dbReference>
<evidence type="ECO:0000256" key="5">
    <source>
        <dbReference type="ARBA" id="ARBA00022989"/>
    </source>
</evidence>
<keyword evidence="6 7" id="KW-0472">Membrane</keyword>
<dbReference type="GO" id="GO:0005886">
    <property type="term" value="C:plasma membrane"/>
    <property type="evidence" value="ECO:0007669"/>
    <property type="project" value="UniProtKB-SubCell"/>
</dbReference>
<dbReference type="Pfam" id="PF07690">
    <property type="entry name" value="MFS_1"/>
    <property type="match status" value="1"/>
</dbReference>
<evidence type="ECO:0000256" key="3">
    <source>
        <dbReference type="ARBA" id="ARBA00022475"/>
    </source>
</evidence>
<keyword evidence="2" id="KW-0813">Transport</keyword>
<evidence type="ECO:0000256" key="7">
    <source>
        <dbReference type="SAM" id="Phobius"/>
    </source>
</evidence>
<feature type="transmembrane region" description="Helical" evidence="7">
    <location>
        <begin position="20"/>
        <end position="38"/>
    </location>
</feature>
<organism evidence="8">
    <name type="scientific">hydrothermal vent metagenome</name>
    <dbReference type="NCBI Taxonomy" id="652676"/>
    <lineage>
        <taxon>unclassified sequences</taxon>
        <taxon>metagenomes</taxon>
        <taxon>ecological metagenomes</taxon>
    </lineage>
</organism>
<feature type="transmembrane region" description="Helical" evidence="7">
    <location>
        <begin position="364"/>
        <end position="382"/>
    </location>
</feature>
<dbReference type="SUPFAM" id="SSF103473">
    <property type="entry name" value="MFS general substrate transporter"/>
    <property type="match status" value="1"/>
</dbReference>